<dbReference type="Gramene" id="KCW78354">
    <property type="protein sequence ID" value="KCW78354"/>
    <property type="gene ID" value="EUGRSUZ_D02528"/>
</dbReference>
<organism evidence="2">
    <name type="scientific">Eucalyptus grandis</name>
    <name type="common">Flooded gum</name>
    <dbReference type="NCBI Taxonomy" id="71139"/>
    <lineage>
        <taxon>Eukaryota</taxon>
        <taxon>Viridiplantae</taxon>
        <taxon>Streptophyta</taxon>
        <taxon>Embryophyta</taxon>
        <taxon>Tracheophyta</taxon>
        <taxon>Spermatophyta</taxon>
        <taxon>Magnoliopsida</taxon>
        <taxon>eudicotyledons</taxon>
        <taxon>Gunneridae</taxon>
        <taxon>Pentapetalae</taxon>
        <taxon>rosids</taxon>
        <taxon>malvids</taxon>
        <taxon>Myrtales</taxon>
        <taxon>Myrtaceae</taxon>
        <taxon>Myrtoideae</taxon>
        <taxon>Eucalypteae</taxon>
        <taxon>Eucalyptus</taxon>
    </lineage>
</organism>
<feature type="region of interest" description="Disordered" evidence="1">
    <location>
        <begin position="1"/>
        <end position="116"/>
    </location>
</feature>
<dbReference type="AlphaFoldDB" id="A0A059CJD7"/>
<accession>A0A059CJD7</accession>
<feature type="compositionally biased region" description="Basic and acidic residues" evidence="1">
    <location>
        <begin position="99"/>
        <end position="116"/>
    </location>
</feature>
<dbReference type="EMBL" id="KK198756">
    <property type="protein sequence ID" value="KCW78354.1"/>
    <property type="molecule type" value="Genomic_DNA"/>
</dbReference>
<evidence type="ECO:0000313" key="2">
    <source>
        <dbReference type="EMBL" id="KCW78354.1"/>
    </source>
</evidence>
<evidence type="ECO:0000256" key="1">
    <source>
        <dbReference type="SAM" id="MobiDB-lite"/>
    </source>
</evidence>
<feature type="compositionally biased region" description="Polar residues" evidence="1">
    <location>
        <begin position="14"/>
        <end position="31"/>
    </location>
</feature>
<name>A0A059CJD7_EUCGR</name>
<gene>
    <name evidence="2" type="ORF">EUGRSUZ_D02528</name>
</gene>
<feature type="compositionally biased region" description="Polar residues" evidence="1">
    <location>
        <begin position="54"/>
        <end position="75"/>
    </location>
</feature>
<protein>
    <submittedName>
        <fullName evidence="2">Uncharacterized protein</fullName>
    </submittedName>
</protein>
<sequence>MRTLQRRRRRRKTASQTETEQQLRSKSTTTLEPHRTVASLPSKPPRTAAHRQWPLQTRTIQNSPRIEASQTSPNLSAHRKKAQAYRTEKQQSSPTSQRIAKENWTRTATDRGFRRA</sequence>
<feature type="compositionally biased region" description="Basic residues" evidence="1">
    <location>
        <begin position="1"/>
        <end position="13"/>
    </location>
</feature>
<reference evidence="2" key="1">
    <citation type="submission" date="2013-07" db="EMBL/GenBank/DDBJ databases">
        <title>The genome of Eucalyptus grandis.</title>
        <authorList>
            <person name="Schmutz J."/>
            <person name="Hayes R."/>
            <person name="Myburg A."/>
            <person name="Tuskan G."/>
            <person name="Grattapaglia D."/>
            <person name="Rokhsar D.S."/>
        </authorList>
    </citation>
    <scope>NUCLEOTIDE SEQUENCE</scope>
    <source>
        <tissue evidence="2">Leaf extractions</tissue>
    </source>
</reference>
<dbReference type="InParanoid" id="A0A059CJD7"/>
<proteinExistence type="predicted"/>